<dbReference type="PANTHER" id="PTHR37024">
    <property type="entry name" value="TYPE VI SECRETION SYSTEM DUF2094 AND IMPA-RELATED DOMAIN PROTEIN"/>
    <property type="match status" value="1"/>
</dbReference>
<dbReference type="InterPro" id="IPR010657">
    <property type="entry name" value="ImpA_N"/>
</dbReference>
<dbReference type="Proteomes" id="UP001223214">
    <property type="component" value="Unassembled WGS sequence"/>
</dbReference>
<name>A0AAP4D469_9ENTR</name>
<evidence type="ECO:0000313" key="3">
    <source>
        <dbReference type="EMBL" id="MDK9364722.1"/>
    </source>
</evidence>
<organism evidence="3 4">
    <name type="scientific">Lelliottia wanjuensis</name>
    <dbReference type="NCBI Taxonomy" id="3050585"/>
    <lineage>
        <taxon>Bacteria</taxon>
        <taxon>Pseudomonadati</taxon>
        <taxon>Pseudomonadota</taxon>
        <taxon>Gammaproteobacteria</taxon>
        <taxon>Enterobacterales</taxon>
        <taxon>Enterobacteriaceae</taxon>
        <taxon>Lelliottia</taxon>
    </lineage>
</organism>
<feature type="domain" description="ImpA C-terminal" evidence="2">
    <location>
        <begin position="302"/>
        <end position="446"/>
    </location>
</feature>
<dbReference type="PANTHER" id="PTHR37024:SF5">
    <property type="entry name" value="IMPA N-TERMINAL DOMAIN-CONTAINING PROTEIN"/>
    <property type="match status" value="1"/>
</dbReference>
<dbReference type="Pfam" id="PF12486">
    <property type="entry name" value="VasL"/>
    <property type="match status" value="1"/>
</dbReference>
<dbReference type="EMBL" id="JASSOM010000061">
    <property type="protein sequence ID" value="MDK9364722.1"/>
    <property type="molecule type" value="Genomic_DNA"/>
</dbReference>
<feature type="domain" description="ImpA N-terminal" evidence="1">
    <location>
        <begin position="10"/>
        <end position="111"/>
    </location>
</feature>
<dbReference type="AlphaFoldDB" id="A0AAP4D469"/>
<reference evidence="3 4" key="1">
    <citation type="submission" date="2023-06" db="EMBL/GenBank/DDBJ databases">
        <title>Identification and characterization of antibiotic-resistant Gram-negative bacteria.</title>
        <authorList>
            <person name="Cho G.-S."/>
            <person name="Lee J."/>
            <person name="Tai E."/>
            <person name="Jeong S."/>
            <person name="Kim I."/>
            <person name="Kim B.-E."/>
            <person name="Jeong M.-I."/>
            <person name="Oh K.-K."/>
            <person name="Franz C.M.A.P."/>
        </authorList>
    </citation>
    <scope>NUCLEOTIDE SEQUENCE [LARGE SCALE GENOMIC DNA]</scope>
    <source>
        <strain evidence="3 4">V106_12</strain>
    </source>
</reference>
<dbReference type="Pfam" id="PF06812">
    <property type="entry name" value="ImpA_N"/>
    <property type="match status" value="1"/>
</dbReference>
<dbReference type="InterPro" id="IPR021069">
    <property type="entry name" value="ImpA_C"/>
</dbReference>
<gene>
    <name evidence="3" type="ORF">QQF32_16110</name>
</gene>
<evidence type="ECO:0000313" key="4">
    <source>
        <dbReference type="Proteomes" id="UP001223214"/>
    </source>
</evidence>
<evidence type="ECO:0000259" key="1">
    <source>
        <dbReference type="Pfam" id="PF06812"/>
    </source>
</evidence>
<accession>A0AAP4D469</accession>
<evidence type="ECO:0000259" key="2">
    <source>
        <dbReference type="Pfam" id="PF12486"/>
    </source>
</evidence>
<proteinExistence type="predicted"/>
<dbReference type="RefSeq" id="WP_285149876.1">
    <property type="nucleotide sequence ID" value="NZ_JASSOM010000061.1"/>
</dbReference>
<keyword evidence="4" id="KW-1185">Reference proteome</keyword>
<sequence>MHDVHPRPVKTGHDPRALPDFIALREEMAKLTHPARPDVNWKQVEALSLSLFEINGVELQTGAWYTLARSHLARVIGINEGLAILNALLSHQWTQLWPQPVHARTEILNGLFQRLQKIFRTYSLNPADLTALEQAEKLIEAMDDILARQALKHACQTAPLMQQVRAALTRLENSSSQESLSAAITLPAQALASLPANGDSAPVSRLVYVIRPEPEVNVEVIHETLPPPRRWPVFLAGACSSLVVGAMALWGWNFAHRADELSMALQASVAPLPQALTPDQIQGLRQPDRVNGDPARWLKRASEQLDALAALPPGWTVQYGNALLNQGKTLWPENPEMGQMQKNWQQRLAANALPANSLTGWYEGMQRLQMLADRLNALDGQKGKYITVSELKSNVYEMMNSFRQTVPVEEQLRQAASSPTQGADSIAQRQRIEEHLKRSIVSYSQLEGGDAQPK</sequence>
<protein>
    <submittedName>
        <fullName evidence="3">VasL domain-containing protein</fullName>
    </submittedName>
</protein>
<comment type="caution">
    <text evidence="3">The sequence shown here is derived from an EMBL/GenBank/DDBJ whole genome shotgun (WGS) entry which is preliminary data.</text>
</comment>